<gene>
    <name evidence="1" type="ORF">B7492_32205</name>
</gene>
<keyword evidence="1" id="KW-0614">Plasmid</keyword>
<evidence type="ECO:0000313" key="1">
    <source>
        <dbReference type="EMBL" id="ARJ25696.1"/>
    </source>
</evidence>
<dbReference type="RefSeq" id="WP_016099463.1">
    <property type="nucleotide sequence ID" value="NZ_CP020745.1"/>
</dbReference>
<protein>
    <recommendedName>
        <fullName evidence="3">Fe3+ hydroxamate ABC transporter substrate-binding protein</fullName>
    </recommendedName>
</protein>
<proteinExistence type="predicted"/>
<name>A0A1W6AIK6_BACMY</name>
<evidence type="ECO:0000313" key="2">
    <source>
        <dbReference type="Proteomes" id="UP000192932"/>
    </source>
</evidence>
<dbReference type="EMBL" id="CP020745">
    <property type="protein sequence ID" value="ARJ25696.1"/>
    <property type="molecule type" value="Genomic_DNA"/>
</dbReference>
<dbReference type="AlphaFoldDB" id="A0A1W6AIK6"/>
<accession>A0A1W6AIK6</accession>
<sequence>MFKSKKQNCKSCGKEINVYEKAWILIPFPAKGLVNPQKLIEFEGQLYCKDCVAIKESNI</sequence>
<organism evidence="1 2">
    <name type="scientific">Bacillus mycoides</name>
    <dbReference type="NCBI Taxonomy" id="1405"/>
    <lineage>
        <taxon>Bacteria</taxon>
        <taxon>Bacillati</taxon>
        <taxon>Bacillota</taxon>
        <taxon>Bacilli</taxon>
        <taxon>Bacillales</taxon>
        <taxon>Bacillaceae</taxon>
        <taxon>Bacillus</taxon>
        <taxon>Bacillus cereus group</taxon>
    </lineage>
</organism>
<reference evidence="1 2" key="1">
    <citation type="submission" date="2017-04" db="EMBL/GenBank/DDBJ databases">
        <title>The Characteristic of a Fine Plant Growth-Promoting Rhizobacteria Bacillus mycoides Gnyt1 and its Whole Genome Sequencing Analysis.</title>
        <authorList>
            <person name="Li J.H."/>
            <person name="Yao T."/>
        </authorList>
    </citation>
    <scope>NUCLEOTIDE SEQUENCE [LARGE SCALE GENOMIC DNA]</scope>
    <source>
        <strain evidence="1 2">Gnyt1</strain>
        <plasmid evidence="2">Plasmid unnamed2</plasmid>
    </source>
</reference>
<evidence type="ECO:0008006" key="3">
    <source>
        <dbReference type="Google" id="ProtNLM"/>
    </source>
</evidence>
<geneLocation type="plasmid" evidence="1 2">
    <name>unnamed2</name>
</geneLocation>
<dbReference type="Proteomes" id="UP000192932">
    <property type="component" value="Plasmid unnamed2"/>
</dbReference>